<evidence type="ECO:0000259" key="2">
    <source>
        <dbReference type="PROSITE" id="PS50943"/>
    </source>
</evidence>
<reference evidence="3" key="1">
    <citation type="submission" date="2020-08" db="EMBL/GenBank/DDBJ databases">
        <title>Genome public.</title>
        <authorList>
            <person name="Liu C."/>
            <person name="Sun Q."/>
        </authorList>
    </citation>
    <scope>NUCLEOTIDE SEQUENCE</scope>
    <source>
        <strain evidence="3">NSJ-54</strain>
    </source>
</reference>
<dbReference type="GO" id="GO:0003700">
    <property type="term" value="F:DNA-binding transcription factor activity"/>
    <property type="evidence" value="ECO:0007669"/>
    <property type="project" value="TreeGrafter"/>
</dbReference>
<feature type="domain" description="HTH cro/C1-type" evidence="2">
    <location>
        <begin position="18"/>
        <end position="81"/>
    </location>
</feature>
<dbReference type="GO" id="GO:0005829">
    <property type="term" value="C:cytosol"/>
    <property type="evidence" value="ECO:0007669"/>
    <property type="project" value="TreeGrafter"/>
</dbReference>
<dbReference type="InterPro" id="IPR001387">
    <property type="entry name" value="Cro/C1-type_HTH"/>
</dbReference>
<dbReference type="Pfam" id="PF01381">
    <property type="entry name" value="HTH_3"/>
    <property type="match status" value="1"/>
</dbReference>
<protein>
    <submittedName>
        <fullName evidence="3">Helix-turn-helix transcriptional regulator</fullName>
    </submittedName>
</protein>
<accession>A0A926EBB7</accession>
<dbReference type="PANTHER" id="PTHR46797">
    <property type="entry name" value="HTH-TYPE TRANSCRIPTIONAL REGULATOR"/>
    <property type="match status" value="1"/>
</dbReference>
<gene>
    <name evidence="3" type="ORF">H8709_11210</name>
</gene>
<dbReference type="CDD" id="cd00093">
    <property type="entry name" value="HTH_XRE"/>
    <property type="match status" value="1"/>
</dbReference>
<dbReference type="SMART" id="SM00530">
    <property type="entry name" value="HTH_XRE"/>
    <property type="match status" value="1"/>
</dbReference>
<organism evidence="3 4">
    <name type="scientific">Zongyangia hominis</name>
    <dbReference type="NCBI Taxonomy" id="2763677"/>
    <lineage>
        <taxon>Bacteria</taxon>
        <taxon>Bacillati</taxon>
        <taxon>Bacillota</taxon>
        <taxon>Clostridia</taxon>
        <taxon>Eubacteriales</taxon>
        <taxon>Oscillospiraceae</taxon>
        <taxon>Zongyangia</taxon>
    </lineage>
</organism>
<sequence length="110" mass="12814">MLLYEENKENYALIIANIKKYRKKRGLTQQGLALRAHISKGYLSQIEAKNYKHFCSLDVLMNIADALEIPLFKLFLPPNVVFIDEQVAAELDYGKIRRLLDQDMEPDEEQ</sequence>
<dbReference type="AlphaFoldDB" id="A0A926EBB7"/>
<evidence type="ECO:0000256" key="1">
    <source>
        <dbReference type="ARBA" id="ARBA00023125"/>
    </source>
</evidence>
<keyword evidence="1" id="KW-0238">DNA-binding</keyword>
<dbReference type="PROSITE" id="PS50943">
    <property type="entry name" value="HTH_CROC1"/>
    <property type="match status" value="1"/>
</dbReference>
<evidence type="ECO:0000313" key="4">
    <source>
        <dbReference type="Proteomes" id="UP000660861"/>
    </source>
</evidence>
<dbReference type="InterPro" id="IPR010982">
    <property type="entry name" value="Lambda_DNA-bd_dom_sf"/>
</dbReference>
<dbReference type="Proteomes" id="UP000660861">
    <property type="component" value="Unassembled WGS sequence"/>
</dbReference>
<comment type="caution">
    <text evidence="3">The sequence shown here is derived from an EMBL/GenBank/DDBJ whole genome shotgun (WGS) entry which is preliminary data.</text>
</comment>
<dbReference type="GO" id="GO:0003677">
    <property type="term" value="F:DNA binding"/>
    <property type="evidence" value="ECO:0007669"/>
    <property type="project" value="UniProtKB-KW"/>
</dbReference>
<proteinExistence type="predicted"/>
<dbReference type="InterPro" id="IPR050807">
    <property type="entry name" value="TransReg_Diox_bact_type"/>
</dbReference>
<dbReference type="EMBL" id="JACRTC010000011">
    <property type="protein sequence ID" value="MBC8571385.1"/>
    <property type="molecule type" value="Genomic_DNA"/>
</dbReference>
<dbReference type="Gene3D" id="1.10.260.40">
    <property type="entry name" value="lambda repressor-like DNA-binding domains"/>
    <property type="match status" value="1"/>
</dbReference>
<dbReference type="SUPFAM" id="SSF47413">
    <property type="entry name" value="lambda repressor-like DNA-binding domains"/>
    <property type="match status" value="1"/>
</dbReference>
<keyword evidence="4" id="KW-1185">Reference proteome</keyword>
<dbReference type="PANTHER" id="PTHR46797:SF1">
    <property type="entry name" value="METHYLPHOSPHONATE SYNTHASE"/>
    <property type="match status" value="1"/>
</dbReference>
<evidence type="ECO:0000313" key="3">
    <source>
        <dbReference type="EMBL" id="MBC8571385.1"/>
    </source>
</evidence>
<name>A0A926EBB7_9FIRM</name>